<dbReference type="EMBL" id="JABBGJ010000013">
    <property type="protein sequence ID" value="NML99040.1"/>
    <property type="molecule type" value="Genomic_DNA"/>
</dbReference>
<dbReference type="RefSeq" id="WP_169486039.1">
    <property type="nucleotide sequence ID" value="NZ_JABBGJ010000013.1"/>
</dbReference>
<evidence type="ECO:0000313" key="2">
    <source>
        <dbReference type="Proteomes" id="UP000544134"/>
    </source>
</evidence>
<comment type="caution">
    <text evidence="1">The sequence shown here is derived from an EMBL/GenBank/DDBJ whole genome shotgun (WGS) entry which is preliminary data.</text>
</comment>
<dbReference type="Proteomes" id="UP000544134">
    <property type="component" value="Unassembled WGS sequence"/>
</dbReference>
<sequence>MSKPNQQRDLHFSDDFIEAYLVENVRDFVVEDGIVINLDPTPMTVGGRVASVVPPWKSTRLHEAKIASANRIAVIRVRNATNLGGLSLQNNWEWFGNRLEKFPRTSPLYISRYDRVGTVSLNPLSFTNQQETAAGRAEYDIRLNLWWAPTGTDCSMHNEHPFLEIHTQIHGCGRIQKFHDRNETTLYEEITMAPGYTHDPFVHLNEAGVPEYPWHRYFSDSDCVWLAIEFHPLGETALV</sequence>
<dbReference type="AlphaFoldDB" id="A0A848IBT4"/>
<dbReference type="Gene3D" id="2.60.120.990">
    <property type="match status" value="1"/>
</dbReference>
<protein>
    <submittedName>
        <fullName evidence="1">Uncharacterized protein</fullName>
    </submittedName>
</protein>
<name>A0A848IBT4_9BURK</name>
<evidence type="ECO:0000313" key="1">
    <source>
        <dbReference type="EMBL" id="NML99040.1"/>
    </source>
</evidence>
<reference evidence="1 2" key="1">
    <citation type="submission" date="2020-04" db="EMBL/GenBank/DDBJ databases">
        <title>Paraburkholderia sp. RP-4-7 isolated from soil.</title>
        <authorList>
            <person name="Dahal R.H."/>
        </authorList>
    </citation>
    <scope>NUCLEOTIDE SEQUENCE [LARGE SCALE GENOMIC DNA]</scope>
    <source>
        <strain evidence="1 2">RP-4-7</strain>
    </source>
</reference>
<keyword evidence="2" id="KW-1185">Reference proteome</keyword>
<proteinExistence type="predicted"/>
<gene>
    <name evidence="1" type="ORF">HHL24_13950</name>
</gene>
<organism evidence="1 2">
    <name type="scientific">Paraburkholderia polaris</name>
    <dbReference type="NCBI Taxonomy" id="2728848"/>
    <lineage>
        <taxon>Bacteria</taxon>
        <taxon>Pseudomonadati</taxon>
        <taxon>Pseudomonadota</taxon>
        <taxon>Betaproteobacteria</taxon>
        <taxon>Burkholderiales</taxon>
        <taxon>Burkholderiaceae</taxon>
        <taxon>Paraburkholderia</taxon>
    </lineage>
</organism>
<accession>A0A848IBT4</accession>